<dbReference type="EC" id="2.7.13.3" evidence="2"/>
<evidence type="ECO:0000313" key="10">
    <source>
        <dbReference type="EMBL" id="MCO8273667.1"/>
    </source>
</evidence>
<keyword evidence="6 10" id="KW-0418">Kinase</keyword>
<dbReference type="PANTHER" id="PTHR24421">
    <property type="entry name" value="NITRATE/NITRITE SENSOR PROTEIN NARX-RELATED"/>
    <property type="match status" value="1"/>
</dbReference>
<dbReference type="EMBL" id="JAMYJR010000027">
    <property type="protein sequence ID" value="MCO8273667.1"/>
    <property type="molecule type" value="Genomic_DNA"/>
</dbReference>
<evidence type="ECO:0000313" key="11">
    <source>
        <dbReference type="Proteomes" id="UP001523369"/>
    </source>
</evidence>
<evidence type="ECO:0000256" key="3">
    <source>
        <dbReference type="ARBA" id="ARBA00022553"/>
    </source>
</evidence>
<dbReference type="InterPro" id="IPR003594">
    <property type="entry name" value="HATPase_dom"/>
</dbReference>
<evidence type="ECO:0000256" key="5">
    <source>
        <dbReference type="ARBA" id="ARBA00022741"/>
    </source>
</evidence>
<evidence type="ECO:0000256" key="4">
    <source>
        <dbReference type="ARBA" id="ARBA00022679"/>
    </source>
</evidence>
<evidence type="ECO:0000256" key="6">
    <source>
        <dbReference type="ARBA" id="ARBA00022777"/>
    </source>
</evidence>
<dbReference type="InterPro" id="IPR005467">
    <property type="entry name" value="His_kinase_dom"/>
</dbReference>
<dbReference type="InterPro" id="IPR036890">
    <property type="entry name" value="HATPase_C_sf"/>
</dbReference>
<keyword evidence="4" id="KW-0808">Transferase</keyword>
<keyword evidence="8" id="KW-0902">Two-component regulatory system</keyword>
<dbReference type="Pfam" id="PF07730">
    <property type="entry name" value="HisKA_3"/>
    <property type="match status" value="1"/>
</dbReference>
<keyword evidence="5" id="KW-0547">Nucleotide-binding</keyword>
<dbReference type="RefSeq" id="WP_253239746.1">
    <property type="nucleotide sequence ID" value="NZ_JAMYJR010000027.1"/>
</dbReference>
<protein>
    <recommendedName>
        <fullName evidence="2">histidine kinase</fullName>
        <ecNumber evidence="2">2.7.13.3</ecNumber>
    </recommendedName>
</protein>
<evidence type="ECO:0000259" key="9">
    <source>
        <dbReference type="PROSITE" id="PS50109"/>
    </source>
</evidence>
<name>A0ABT1DS63_9ACTN</name>
<comment type="caution">
    <text evidence="10">The sequence shown here is derived from an EMBL/GenBank/DDBJ whole genome shotgun (WGS) entry which is preliminary data.</text>
</comment>
<dbReference type="CDD" id="cd16917">
    <property type="entry name" value="HATPase_UhpB-NarQ-NarX-like"/>
    <property type="match status" value="1"/>
</dbReference>
<dbReference type="Pfam" id="PF02518">
    <property type="entry name" value="HATPase_c"/>
    <property type="match status" value="1"/>
</dbReference>
<dbReference type="GO" id="GO:0016301">
    <property type="term" value="F:kinase activity"/>
    <property type="evidence" value="ECO:0007669"/>
    <property type="project" value="UniProtKB-KW"/>
</dbReference>
<dbReference type="Gene3D" id="1.20.5.1930">
    <property type="match status" value="1"/>
</dbReference>
<dbReference type="SMART" id="SM00387">
    <property type="entry name" value="HATPase_c"/>
    <property type="match status" value="1"/>
</dbReference>
<proteinExistence type="predicted"/>
<evidence type="ECO:0000256" key="2">
    <source>
        <dbReference type="ARBA" id="ARBA00012438"/>
    </source>
</evidence>
<dbReference type="Proteomes" id="UP001523369">
    <property type="component" value="Unassembled WGS sequence"/>
</dbReference>
<evidence type="ECO:0000256" key="7">
    <source>
        <dbReference type="ARBA" id="ARBA00022840"/>
    </source>
</evidence>
<gene>
    <name evidence="10" type="ORF">M1L60_24020</name>
</gene>
<dbReference type="SUPFAM" id="SSF55874">
    <property type="entry name" value="ATPase domain of HSP90 chaperone/DNA topoisomerase II/histidine kinase"/>
    <property type="match status" value="1"/>
</dbReference>
<dbReference type="Gene3D" id="3.30.565.10">
    <property type="entry name" value="Histidine kinase-like ATPase, C-terminal domain"/>
    <property type="match status" value="1"/>
</dbReference>
<evidence type="ECO:0000256" key="8">
    <source>
        <dbReference type="ARBA" id="ARBA00023012"/>
    </source>
</evidence>
<sequence length="392" mass="40777">MLRAVLRVTFAVLVLAPVFGVVTGLAARAGAGPGAAWWGAAGLGAITVPAVRLSGSLADWVVYRGRADPALAVVRLGAALDAQPDAAAVPATVLQVIVDATYLDSAELRGGAHLSAVVGRPGPDAVVFPVVYQGEELATLSVAPRRGESDLTARDRTVITQLAVHAAPALHGARARADLTEAHARLVHSREEERRRLRRDLHDDLSPSLAGLALSAAAVARRAAGVDEGLVRLADDLYRDIKAAVSQTREIAYGLRPPILDDRGLVAAIRHRTAGVQADRLEVSVRAPEHRLVLPAAVDLAALRIVQEAVTNVRRHAGARACVISLALAADHLEVIVGDDGQGFPERLAPGLGLASIRERAAELGGTVRFGRAPQGGGEVAVRLPLPPGAPA</sequence>
<comment type="catalytic activity">
    <reaction evidence="1">
        <text>ATP + protein L-histidine = ADP + protein N-phospho-L-histidine.</text>
        <dbReference type="EC" id="2.7.13.3"/>
    </reaction>
</comment>
<dbReference type="PROSITE" id="PS50109">
    <property type="entry name" value="HIS_KIN"/>
    <property type="match status" value="1"/>
</dbReference>
<keyword evidence="7" id="KW-0067">ATP-binding</keyword>
<dbReference type="SUPFAM" id="SSF55781">
    <property type="entry name" value="GAF domain-like"/>
    <property type="match status" value="1"/>
</dbReference>
<keyword evidence="3" id="KW-0597">Phosphoprotein</keyword>
<organism evidence="10 11">
    <name type="scientific">Paractinoplanes aksuensis</name>
    <dbReference type="NCBI Taxonomy" id="2939490"/>
    <lineage>
        <taxon>Bacteria</taxon>
        <taxon>Bacillati</taxon>
        <taxon>Actinomycetota</taxon>
        <taxon>Actinomycetes</taxon>
        <taxon>Micromonosporales</taxon>
        <taxon>Micromonosporaceae</taxon>
        <taxon>Paractinoplanes</taxon>
    </lineage>
</organism>
<reference evidence="10 11" key="1">
    <citation type="submission" date="2022-06" db="EMBL/GenBank/DDBJ databases">
        <title>New Species of the Genus Actinoplanes, ActinopZanes ferrugineus.</title>
        <authorList>
            <person name="Ding P."/>
        </authorList>
    </citation>
    <scope>NUCLEOTIDE SEQUENCE [LARGE SCALE GENOMIC DNA]</scope>
    <source>
        <strain evidence="10 11">TRM88003</strain>
    </source>
</reference>
<keyword evidence="11" id="KW-1185">Reference proteome</keyword>
<dbReference type="InterPro" id="IPR011712">
    <property type="entry name" value="Sig_transdc_His_kin_sub3_dim/P"/>
</dbReference>
<evidence type="ECO:0000256" key="1">
    <source>
        <dbReference type="ARBA" id="ARBA00000085"/>
    </source>
</evidence>
<dbReference type="InterPro" id="IPR050482">
    <property type="entry name" value="Sensor_HK_TwoCompSys"/>
</dbReference>
<feature type="domain" description="Histidine kinase" evidence="9">
    <location>
        <begin position="304"/>
        <end position="388"/>
    </location>
</feature>
<dbReference type="PANTHER" id="PTHR24421:SF10">
    <property type="entry name" value="NITRATE_NITRITE SENSOR PROTEIN NARQ"/>
    <property type="match status" value="1"/>
</dbReference>
<accession>A0ABT1DS63</accession>